<organism evidence="1 2">
    <name type="scientific">Lactiplantibacillus modestisalitolerans</name>
    <dbReference type="NCBI Taxonomy" id="1457219"/>
    <lineage>
        <taxon>Bacteria</taxon>
        <taxon>Bacillati</taxon>
        <taxon>Bacillota</taxon>
        <taxon>Bacilli</taxon>
        <taxon>Lactobacillales</taxon>
        <taxon>Lactobacillaceae</taxon>
        <taxon>Lactiplantibacillus</taxon>
    </lineage>
</organism>
<name>A0ABV5WTQ7_9LACO</name>
<comment type="caution">
    <text evidence="1">The sequence shown here is derived from an EMBL/GenBank/DDBJ whole genome shotgun (WGS) entry which is preliminary data.</text>
</comment>
<proteinExistence type="predicted"/>
<dbReference type="EMBL" id="JBHLZY010000009">
    <property type="protein sequence ID" value="MFB9769093.1"/>
    <property type="molecule type" value="Genomic_DNA"/>
</dbReference>
<evidence type="ECO:0000313" key="2">
    <source>
        <dbReference type="Proteomes" id="UP001589691"/>
    </source>
</evidence>
<evidence type="ECO:0000313" key="1">
    <source>
        <dbReference type="EMBL" id="MFB9769093.1"/>
    </source>
</evidence>
<sequence>MTRFLRCAAVVAGAGVSWSGARFDYKEGEVPTVLRSLQWRLSVASAEVSLVLHVSAIKQGEQRFLRCAAVVAGAGISRPGARFGYKEGKASTVLRSLQWRLSVASAEVSLVSHVSAIKQGEQRFLRCAAVVVGAGVSRPGTRFGHTEEMTIPINTYKNLVNNKRETIEWQHEQICNNIYHPVKNPPPPIPPKIHRNGVTFPERECYNGRRYFY</sequence>
<gene>
    <name evidence="1" type="ORF">ACFFLI_04280</name>
</gene>
<reference evidence="1 2" key="1">
    <citation type="submission" date="2024-09" db="EMBL/GenBank/DDBJ databases">
        <authorList>
            <person name="Sun Q."/>
            <person name="Mori K."/>
        </authorList>
    </citation>
    <scope>NUCLEOTIDE SEQUENCE [LARGE SCALE GENOMIC DNA]</scope>
    <source>
        <strain evidence="1 2">TBRC 4576</strain>
    </source>
</reference>
<protein>
    <submittedName>
        <fullName evidence="1">Uncharacterized protein</fullName>
    </submittedName>
</protein>
<dbReference type="Proteomes" id="UP001589691">
    <property type="component" value="Unassembled WGS sequence"/>
</dbReference>
<keyword evidence="2" id="KW-1185">Reference proteome</keyword>
<accession>A0ABV5WTQ7</accession>